<dbReference type="EMBL" id="CM042015">
    <property type="protein sequence ID" value="KAI3709970.1"/>
    <property type="molecule type" value="Genomic_DNA"/>
</dbReference>
<reference evidence="1 2" key="2">
    <citation type="journal article" date="2022" name="Mol. Ecol. Resour.">
        <title>The genomes of chicory, endive, great burdock and yacon provide insights into Asteraceae paleo-polyploidization history and plant inulin production.</title>
        <authorList>
            <person name="Fan W."/>
            <person name="Wang S."/>
            <person name="Wang H."/>
            <person name="Wang A."/>
            <person name="Jiang F."/>
            <person name="Liu H."/>
            <person name="Zhao H."/>
            <person name="Xu D."/>
            <person name="Zhang Y."/>
        </authorList>
    </citation>
    <scope>NUCLEOTIDE SEQUENCE [LARGE SCALE GENOMIC DNA]</scope>
    <source>
        <strain evidence="2">cv. Punajuju</strain>
        <tissue evidence="1">Leaves</tissue>
    </source>
</reference>
<dbReference type="Proteomes" id="UP001055811">
    <property type="component" value="Linkage Group LG07"/>
</dbReference>
<name>A0ACB9AJ49_CICIN</name>
<proteinExistence type="predicted"/>
<comment type="caution">
    <text evidence="1">The sequence shown here is derived from an EMBL/GenBank/DDBJ whole genome shotgun (WGS) entry which is preliminary data.</text>
</comment>
<protein>
    <submittedName>
        <fullName evidence="1">Uncharacterized protein</fullName>
    </submittedName>
</protein>
<accession>A0ACB9AJ49</accession>
<evidence type="ECO:0000313" key="2">
    <source>
        <dbReference type="Proteomes" id="UP001055811"/>
    </source>
</evidence>
<gene>
    <name evidence="1" type="ORF">L2E82_39741</name>
</gene>
<sequence>MTMAQKKSKESKEKNWRGNNEQAKPYAGEWRAEKQGGEDLLTFFDFLTLTLHLKSGGKKSKKEEGEKGF</sequence>
<organism evidence="1 2">
    <name type="scientific">Cichorium intybus</name>
    <name type="common">Chicory</name>
    <dbReference type="NCBI Taxonomy" id="13427"/>
    <lineage>
        <taxon>Eukaryota</taxon>
        <taxon>Viridiplantae</taxon>
        <taxon>Streptophyta</taxon>
        <taxon>Embryophyta</taxon>
        <taxon>Tracheophyta</taxon>
        <taxon>Spermatophyta</taxon>
        <taxon>Magnoliopsida</taxon>
        <taxon>eudicotyledons</taxon>
        <taxon>Gunneridae</taxon>
        <taxon>Pentapetalae</taxon>
        <taxon>asterids</taxon>
        <taxon>campanulids</taxon>
        <taxon>Asterales</taxon>
        <taxon>Asteraceae</taxon>
        <taxon>Cichorioideae</taxon>
        <taxon>Cichorieae</taxon>
        <taxon>Cichoriinae</taxon>
        <taxon>Cichorium</taxon>
    </lineage>
</organism>
<keyword evidence="2" id="KW-1185">Reference proteome</keyword>
<evidence type="ECO:0000313" key="1">
    <source>
        <dbReference type="EMBL" id="KAI3709970.1"/>
    </source>
</evidence>
<reference evidence="2" key="1">
    <citation type="journal article" date="2022" name="Mol. Ecol. Resour.">
        <title>The genomes of chicory, endive, great burdock and yacon provide insights into Asteraceae palaeo-polyploidization history and plant inulin production.</title>
        <authorList>
            <person name="Fan W."/>
            <person name="Wang S."/>
            <person name="Wang H."/>
            <person name="Wang A."/>
            <person name="Jiang F."/>
            <person name="Liu H."/>
            <person name="Zhao H."/>
            <person name="Xu D."/>
            <person name="Zhang Y."/>
        </authorList>
    </citation>
    <scope>NUCLEOTIDE SEQUENCE [LARGE SCALE GENOMIC DNA]</scope>
    <source>
        <strain evidence="2">cv. Punajuju</strain>
    </source>
</reference>